<dbReference type="Proteomes" id="UP001520654">
    <property type="component" value="Unassembled WGS sequence"/>
</dbReference>
<dbReference type="InterPro" id="IPR012334">
    <property type="entry name" value="Pectin_lyas_fold"/>
</dbReference>
<evidence type="ECO:0000256" key="1">
    <source>
        <dbReference type="SAM" id="MobiDB-lite"/>
    </source>
</evidence>
<protein>
    <submittedName>
        <fullName evidence="4">PKD domain-containing protein</fullName>
    </submittedName>
</protein>
<dbReference type="Gene3D" id="2.160.20.10">
    <property type="entry name" value="Single-stranded right-handed beta-helix, Pectin lyase-like"/>
    <property type="match status" value="1"/>
</dbReference>
<dbReference type="InterPro" id="IPR013783">
    <property type="entry name" value="Ig-like_fold"/>
</dbReference>
<feature type="chain" id="PRO_5046426754" evidence="2">
    <location>
        <begin position="26"/>
        <end position="915"/>
    </location>
</feature>
<dbReference type="InterPro" id="IPR022409">
    <property type="entry name" value="PKD/Chitinase_dom"/>
</dbReference>
<feature type="signal peptide" evidence="2">
    <location>
        <begin position="1"/>
        <end position="25"/>
    </location>
</feature>
<feature type="domain" description="PKD" evidence="3">
    <location>
        <begin position="470"/>
        <end position="553"/>
    </location>
</feature>
<dbReference type="SMART" id="SM00089">
    <property type="entry name" value="PKD"/>
    <property type="match status" value="2"/>
</dbReference>
<dbReference type="SUPFAM" id="SSF49299">
    <property type="entry name" value="PKD domain"/>
    <property type="match status" value="2"/>
</dbReference>
<keyword evidence="2" id="KW-0732">Signal</keyword>
<dbReference type="PROSITE" id="PS50093">
    <property type="entry name" value="PKD"/>
    <property type="match status" value="1"/>
</dbReference>
<evidence type="ECO:0000313" key="5">
    <source>
        <dbReference type="Proteomes" id="UP001520654"/>
    </source>
</evidence>
<dbReference type="InterPro" id="IPR011050">
    <property type="entry name" value="Pectin_lyase_fold/virulence"/>
</dbReference>
<keyword evidence="5" id="KW-1185">Reference proteome</keyword>
<evidence type="ECO:0000313" key="4">
    <source>
        <dbReference type="EMBL" id="MCC0095851.1"/>
    </source>
</evidence>
<dbReference type="EMBL" id="JAINUL010000001">
    <property type="protein sequence ID" value="MCC0095851.1"/>
    <property type="molecule type" value="Genomic_DNA"/>
</dbReference>
<dbReference type="InterPro" id="IPR035986">
    <property type="entry name" value="PKD_dom_sf"/>
</dbReference>
<dbReference type="RefSeq" id="WP_229336399.1">
    <property type="nucleotide sequence ID" value="NZ_JAINUL010000001.1"/>
</dbReference>
<accession>A0ABS8E4C4</accession>
<dbReference type="Pfam" id="PF18911">
    <property type="entry name" value="PKD_4"/>
    <property type="match status" value="1"/>
</dbReference>
<proteinExistence type="predicted"/>
<gene>
    <name evidence="4" type="ORF">K7B10_13890</name>
</gene>
<organism evidence="4 5">
    <name type="scientific">Streptomyces flavotricini</name>
    <dbReference type="NCBI Taxonomy" id="66888"/>
    <lineage>
        <taxon>Bacteria</taxon>
        <taxon>Bacillati</taxon>
        <taxon>Actinomycetota</taxon>
        <taxon>Actinomycetes</taxon>
        <taxon>Kitasatosporales</taxon>
        <taxon>Streptomycetaceae</taxon>
        <taxon>Streptomyces</taxon>
    </lineage>
</organism>
<feature type="region of interest" description="Disordered" evidence="1">
    <location>
        <begin position="339"/>
        <end position="362"/>
    </location>
</feature>
<dbReference type="InterPro" id="IPR000601">
    <property type="entry name" value="PKD_dom"/>
</dbReference>
<comment type="caution">
    <text evidence="4">The sequence shown here is derived from an EMBL/GenBank/DDBJ whole genome shotgun (WGS) entry which is preliminary data.</text>
</comment>
<evidence type="ECO:0000256" key="2">
    <source>
        <dbReference type="SAM" id="SignalP"/>
    </source>
</evidence>
<feature type="compositionally biased region" description="Basic and acidic residues" evidence="1">
    <location>
        <begin position="339"/>
        <end position="349"/>
    </location>
</feature>
<evidence type="ECO:0000259" key="3">
    <source>
        <dbReference type="PROSITE" id="PS50093"/>
    </source>
</evidence>
<dbReference type="Gene3D" id="2.60.40.10">
    <property type="entry name" value="Immunoglobulins"/>
    <property type="match status" value="2"/>
</dbReference>
<name>A0ABS8E4C4_9ACTN</name>
<dbReference type="CDD" id="cd00146">
    <property type="entry name" value="PKD"/>
    <property type="match status" value="1"/>
</dbReference>
<dbReference type="SUPFAM" id="SSF51126">
    <property type="entry name" value="Pectin lyase-like"/>
    <property type="match status" value="1"/>
</dbReference>
<reference evidence="4 5" key="1">
    <citation type="submission" date="2021-08" db="EMBL/GenBank/DDBJ databases">
        <title>Genomic Architecture of Streptomyces flavotricini NGL1 and Streptomyces erythrochromogenes HMS4 With Differential Plant Beneficial attributes and laccase production capabilities.</title>
        <authorList>
            <person name="Salwan R."/>
            <person name="Kaur R."/>
            <person name="Sharma V."/>
        </authorList>
    </citation>
    <scope>NUCLEOTIDE SEQUENCE [LARGE SCALE GENOMIC DNA]</scope>
    <source>
        <strain evidence="4 5">NGL1</strain>
    </source>
</reference>
<sequence length="915" mass="92922">MRPTRMVVLLTAGLVTLLGVPAAAAADAPATLYVNKSDANCSDTGSGAQAAPFCTISAAARIVGPGQTVRIDPGQPYDEAVTIDRSGEPGKPIAFVSGAADGYSRVDLGKGLTLTGAGHVVVRGMYVGDGIRVSRSTDVELDRIQSGGGELDGLVIGEGSADVRFTRGSVWGVRVEGGARGTVLSRNELNGTLGSSNVAVVDAPGTVITNNDFSALCGATVSFGGASTGSALFNNVIFSESTHSGCRSAGPRGGVDVSQSAAEGTRVDYNVFSGHGTPAVNPYTWAGKAYPSPAAFQSATGQGAHDILAPDGYKVGAMDGSPTIDSADATAPGVLPTDIHGKPATDDPRVPNTGKDGGYLDRGARETQDYLKGVRLDLDPYWAPVGTTVKATATADNRWPGALTFHYDFGDGTAPTVTRATTAEHVYSAPCAWCAVKVSAVSGAGETVSDAKSTNVTAAGPLTAALAVDPVLPTSDNPIGHTPPLSVDVKTAASVTPWPVESVDFDFGDGATSHQTGLSGTSHTYARPGEYKVTFTVRDVKGATSTATRSVKVDYAPSGYVATAPFRLLDTRANGTVLWGGSPTAVTLPVGITVPDHVLSGSMAAAVLNVTVTGATEDTHLSVWPSGQPRPATSNVNVRAGGTSANTVTVPVGADGKVSAQLNSGKAALVVDFVGYYQPGIGQRFSPITPTRVVDTRTAGGALGGGQTRTVKVAGVNGIPADATAVAFNLTGTGSTENAHVIAYADPDKRPATSNLNLEPGKDKSNQAIVPVGPDGTITLYTNTGSTHLILDAVGWYAKDAKALFTPVVPRRLADTRTTGKPAPGATTTVTGLPEGAVGAALNVTATDSTGPGFLTVYAYGTTRPGASSLNTRPGDTVPNHVTTPVGDGGRVSVWNSYGGSTHVITDLLGYFTQG</sequence>